<keyword evidence="1" id="KW-0812">Transmembrane</keyword>
<dbReference type="Proteomes" id="UP000316916">
    <property type="component" value="Unassembled WGS sequence"/>
</dbReference>
<reference evidence="2 3" key="1">
    <citation type="submission" date="2017-05" db="EMBL/GenBank/DDBJ databases">
        <authorList>
            <person name="Varghese N."/>
            <person name="Submissions S."/>
        </authorList>
    </citation>
    <scope>NUCLEOTIDE SEQUENCE [LARGE SCALE GENOMIC DNA]</scope>
    <source>
        <strain evidence="2 3">DSM 29371</strain>
    </source>
</reference>
<name>A0A521B8I9_9FLAO</name>
<keyword evidence="3" id="KW-1185">Reference proteome</keyword>
<protein>
    <submittedName>
        <fullName evidence="2">Uncharacterized protein</fullName>
    </submittedName>
</protein>
<evidence type="ECO:0000313" key="2">
    <source>
        <dbReference type="EMBL" id="SMO43389.1"/>
    </source>
</evidence>
<organism evidence="2 3">
    <name type="scientific">Chryseobacterium rhizoplanae</name>
    <dbReference type="NCBI Taxonomy" id="1609531"/>
    <lineage>
        <taxon>Bacteria</taxon>
        <taxon>Pseudomonadati</taxon>
        <taxon>Bacteroidota</taxon>
        <taxon>Flavobacteriia</taxon>
        <taxon>Flavobacteriales</taxon>
        <taxon>Weeksellaceae</taxon>
        <taxon>Chryseobacterium group</taxon>
        <taxon>Chryseobacterium</taxon>
    </lineage>
</organism>
<evidence type="ECO:0000313" key="3">
    <source>
        <dbReference type="Proteomes" id="UP000316916"/>
    </source>
</evidence>
<accession>A0A521B8I9</accession>
<keyword evidence="1" id="KW-1133">Transmembrane helix</keyword>
<feature type="transmembrane region" description="Helical" evidence="1">
    <location>
        <begin position="40"/>
        <end position="60"/>
    </location>
</feature>
<dbReference type="EMBL" id="FXTC01000001">
    <property type="protein sequence ID" value="SMO43389.1"/>
    <property type="molecule type" value="Genomic_DNA"/>
</dbReference>
<keyword evidence="1" id="KW-0472">Membrane</keyword>
<proteinExistence type="predicted"/>
<sequence length="74" mass="9041">MKDLFSLKGRRKDHIIRYFNKKMYQLIEKGDWITFTIKKWYTTITISCLIYNNLVTLVIVRAKVTPFYERYTVL</sequence>
<evidence type="ECO:0000256" key="1">
    <source>
        <dbReference type="SAM" id="Phobius"/>
    </source>
</evidence>
<dbReference type="AlphaFoldDB" id="A0A521B8I9"/>
<gene>
    <name evidence="2" type="ORF">SAMN06265171_101780</name>
</gene>